<evidence type="ECO:0000313" key="2">
    <source>
        <dbReference type="Proteomes" id="UP001214898"/>
    </source>
</evidence>
<sequence>MRDPLAYINSAEILCSFPVRYKKDMKTWIQGVSINEERQEIYVANQENTGTVLRIDVRDLNGKLKSSKNIPIGSGSFTESLPYFYNKNDQLSFIVRPKNEESAAIFNYETGVLGSTFPIKGKAKSDVDGDYFVTSDVWTDTIKNIYIYTWESVKAGNPVLVNSIRTDNYGRLTEKSQGIVVNNGYIFITQGAQKGKPAITVYNTAGQLVNSFIYTKSSLAKAVNSKFPGRLPDAVNYDYENEGGCKYKGRLSLAQIIDGECFIFVHNSPRGVALETEIPIYKVDTGYLNVTLLNGCKTYGADTVPRIRRIGNLVELNGALKNVSNLNTEYLEFPKELAPDRNIQMVQVTSSGYQCNWQVQPNGRVKIINTRNPNTGSGTWYPFMFHWSI</sequence>
<protein>
    <submittedName>
        <fullName evidence="1">Uncharacterized protein</fullName>
    </submittedName>
</protein>
<dbReference type="Proteomes" id="UP001214898">
    <property type="component" value="Chromosome"/>
</dbReference>
<reference evidence="1" key="1">
    <citation type="submission" date="2025-02" db="EMBL/GenBank/DDBJ databases">
        <title>Complete genome sequences of 52 Bacillus and Priestia strains isolated from West-African fermentations and 26 reference strains from the DSMZ collection.</title>
        <authorList>
            <person name="Wiedenbein E.S."/>
            <person name="Canoy T.S."/>
            <person name="Hui Y."/>
            <person name="Parkouda C."/>
            <person name="Dawende C."/>
            <person name="Ametefe E."/>
            <person name="Jespersen L."/>
            <person name="Nielsen D.S."/>
        </authorList>
    </citation>
    <scope>NUCLEOTIDE SEQUENCE</scope>
    <source>
        <strain evidence="1">PRO56</strain>
    </source>
</reference>
<proteinExistence type="predicted"/>
<name>A0AAX3RPU3_BACIU</name>
<evidence type="ECO:0000313" key="1">
    <source>
        <dbReference type="EMBL" id="WEY84179.2"/>
    </source>
</evidence>
<organism evidence="1 2">
    <name type="scientific">Bacillus subtilis</name>
    <dbReference type="NCBI Taxonomy" id="1423"/>
    <lineage>
        <taxon>Bacteria</taxon>
        <taxon>Bacillati</taxon>
        <taxon>Bacillota</taxon>
        <taxon>Bacilli</taxon>
        <taxon>Bacillales</taxon>
        <taxon>Bacillaceae</taxon>
        <taxon>Bacillus</taxon>
    </lineage>
</organism>
<gene>
    <name evidence="1" type="ORF">P5633_17915</name>
</gene>
<dbReference type="EMBL" id="CP120576">
    <property type="protein sequence ID" value="WEY84179.2"/>
    <property type="molecule type" value="Genomic_DNA"/>
</dbReference>
<accession>A0AAX3RPU3</accession>
<dbReference type="AlphaFoldDB" id="A0AAX3RPU3"/>